<evidence type="ECO:0000313" key="3">
    <source>
        <dbReference type="EMBL" id="SEF03249.1"/>
    </source>
</evidence>
<dbReference type="Gene3D" id="2.30.110.10">
    <property type="entry name" value="Electron Transport, Fmn-binding Protein, Chain A"/>
    <property type="match status" value="1"/>
</dbReference>
<evidence type="ECO:0000313" key="5">
    <source>
        <dbReference type="Proteomes" id="UP000240476"/>
    </source>
</evidence>
<dbReference type="EMBL" id="FNUA01000002">
    <property type="protein sequence ID" value="SEF03249.1"/>
    <property type="molecule type" value="Genomic_DNA"/>
</dbReference>
<evidence type="ECO:0000313" key="2">
    <source>
        <dbReference type="EMBL" id="PTC22298.1"/>
    </source>
</evidence>
<evidence type="ECO:0000313" key="4">
    <source>
        <dbReference type="Proteomes" id="UP000199129"/>
    </source>
</evidence>
<dbReference type="EMBL" id="VZPQ01000001">
    <property type="protein sequence ID" value="KAB0570247.1"/>
    <property type="molecule type" value="Genomic_DNA"/>
</dbReference>
<dbReference type="EMBL" id="PYWX01000070">
    <property type="protein sequence ID" value="PTC22298.1"/>
    <property type="molecule type" value="Genomic_DNA"/>
</dbReference>
<dbReference type="Proteomes" id="UP000199129">
    <property type="component" value="Unassembled WGS sequence"/>
</dbReference>
<dbReference type="InterPro" id="IPR007396">
    <property type="entry name" value="TR_PAI2-type"/>
</dbReference>
<organism evidence="3 4">
    <name type="scientific">Pseudomonas palleroniana</name>
    <dbReference type="NCBI Taxonomy" id="191390"/>
    <lineage>
        <taxon>Bacteria</taxon>
        <taxon>Pseudomonadati</taxon>
        <taxon>Pseudomonadota</taxon>
        <taxon>Gammaproteobacteria</taxon>
        <taxon>Pseudomonadales</taxon>
        <taxon>Pseudomonadaceae</taxon>
        <taxon>Pseudomonas</taxon>
    </lineage>
</organism>
<dbReference type="Pfam" id="PF04299">
    <property type="entry name" value="FMN_bind_2"/>
    <property type="match status" value="1"/>
</dbReference>
<dbReference type="Proteomes" id="UP000423257">
    <property type="component" value="Unassembled WGS sequence"/>
</dbReference>
<dbReference type="RefSeq" id="WP_090370489.1">
    <property type="nucleotide sequence ID" value="NZ_FNUA01000002.1"/>
</dbReference>
<dbReference type="SUPFAM" id="SSF50475">
    <property type="entry name" value="FMN-binding split barrel"/>
    <property type="match status" value="1"/>
</dbReference>
<evidence type="ECO:0000313" key="6">
    <source>
        <dbReference type="Proteomes" id="UP000423257"/>
    </source>
</evidence>
<dbReference type="Proteomes" id="UP000240476">
    <property type="component" value="Unassembled WGS sequence"/>
</dbReference>
<dbReference type="PANTHER" id="PTHR35802:SF1">
    <property type="entry name" value="PROTEASE SYNTHASE AND SPORULATION PROTEIN PAI 2"/>
    <property type="match status" value="1"/>
</dbReference>
<gene>
    <name evidence="2" type="ORF">C9383_24155</name>
    <name evidence="1" type="ORF">F7R03_03755</name>
    <name evidence="3" type="ORF">SAMN04490198_4520</name>
</gene>
<sequence length="220" mass="25228">MYIPEHFAEHRPEQLHRIIRDNPLGILVTEGESGMDADHIPFELNTGQGTYGLLTAHVARANPVWQRCTGGTPVMVIFRGAEGYITPNWYASKHETHRQVPTWNYEVVHVHGVMRVMSEEKLLRRTLALLTRHQESKEIKPWKMGDAPREYLDEMVSRVVGIEIEMQCVECKRKLNQNKSHADRLSVIAHLRERGHVELSSIMLANLEQPDQGVAPWTLS</sequence>
<reference evidence="2 5" key="2">
    <citation type="submission" date="2018-03" db="EMBL/GenBank/DDBJ databases">
        <title>Draft genome sequence of the type strain of Pseudomonas palleroniana LMG 23076, isolated from rice in Cameroon.</title>
        <authorList>
            <person name="Tambong J.T."/>
        </authorList>
    </citation>
    <scope>NUCLEOTIDE SEQUENCE [LARGE SCALE GENOMIC DNA]</scope>
    <source>
        <strain evidence="2 5">LMG 23076</strain>
    </source>
</reference>
<dbReference type="AlphaFoldDB" id="A0A1H5NNL1"/>
<proteinExistence type="predicted"/>
<protein>
    <submittedName>
        <fullName evidence="1">FMN-binding negative transcriptional regulator</fullName>
    </submittedName>
    <submittedName>
        <fullName evidence="3">Negative transcriptional regulator, PaiB family</fullName>
    </submittedName>
</protein>
<keyword evidence="5" id="KW-1185">Reference proteome</keyword>
<name>A0A1H5NNL1_9PSED</name>
<reference evidence="3 4" key="1">
    <citation type="submission" date="2016-10" db="EMBL/GenBank/DDBJ databases">
        <authorList>
            <person name="de Groot N.N."/>
        </authorList>
    </citation>
    <scope>NUCLEOTIDE SEQUENCE [LARGE SCALE GENOMIC DNA]</scope>
    <source>
        <strain evidence="3 4">BS3265</strain>
    </source>
</reference>
<accession>A0A1H5NNL1</accession>
<evidence type="ECO:0000313" key="1">
    <source>
        <dbReference type="EMBL" id="KAB0570247.1"/>
    </source>
</evidence>
<dbReference type="PANTHER" id="PTHR35802">
    <property type="entry name" value="PROTEASE SYNTHASE AND SPORULATION PROTEIN PAI 2"/>
    <property type="match status" value="1"/>
</dbReference>
<dbReference type="InterPro" id="IPR012349">
    <property type="entry name" value="Split_barrel_FMN-bd"/>
</dbReference>
<reference evidence="1 6" key="3">
    <citation type="submission" date="2019-09" db="EMBL/GenBank/DDBJ databases">
        <title>Draft genome sequences of 48 bacterial type strains from the CCUG.</title>
        <authorList>
            <person name="Tunovic T."/>
            <person name="Pineiro-Iglesias B."/>
            <person name="Unosson C."/>
            <person name="Inganas E."/>
            <person name="Ohlen M."/>
            <person name="Cardew S."/>
            <person name="Jensie-Markopoulos S."/>
            <person name="Salva-Serra F."/>
            <person name="Jaen-Luchoro D."/>
            <person name="Karlsson R."/>
            <person name="Svensson-Stadler L."/>
            <person name="Chun J."/>
            <person name="Moore E."/>
        </authorList>
    </citation>
    <scope>NUCLEOTIDE SEQUENCE [LARGE SCALE GENOMIC DNA]</scope>
    <source>
        <strain evidence="1 6">CCUG 51524</strain>
    </source>
</reference>
<dbReference type="PIRSF" id="PIRSF010372">
    <property type="entry name" value="PaiB"/>
    <property type="match status" value="1"/>
</dbReference>